<proteinExistence type="predicted"/>
<dbReference type="PANTHER" id="PTHR12837:SF15">
    <property type="entry name" value="POLY(ADP-RIBOSE) GLYCOHYDROLASE"/>
    <property type="match status" value="1"/>
</dbReference>
<name>A0A1Y3B838_EURMA</name>
<dbReference type="Pfam" id="PF20811">
    <property type="entry name" value="PARG_cat_N"/>
    <property type="match status" value="1"/>
</dbReference>
<dbReference type="GO" id="GO:1990966">
    <property type="term" value="P:ATP generation from poly-ADP-D-ribose"/>
    <property type="evidence" value="ECO:0007669"/>
    <property type="project" value="TreeGrafter"/>
</dbReference>
<gene>
    <name evidence="2" type="ORF">BLA29_003755</name>
</gene>
<dbReference type="GO" id="GO:0005634">
    <property type="term" value="C:nucleus"/>
    <property type="evidence" value="ECO:0007669"/>
    <property type="project" value="TreeGrafter"/>
</dbReference>
<dbReference type="InterPro" id="IPR048362">
    <property type="entry name" value="PARG_helical"/>
</dbReference>
<feature type="non-terminal residue" evidence="2">
    <location>
        <position position="248"/>
    </location>
</feature>
<dbReference type="AlphaFoldDB" id="A0A1Y3B838"/>
<protein>
    <recommendedName>
        <fullName evidence="1">PARG helical domain-containing protein</fullName>
    </recommendedName>
</protein>
<feature type="domain" description="PARG helical" evidence="1">
    <location>
        <begin position="135"/>
        <end position="247"/>
    </location>
</feature>
<reference evidence="2 3" key="1">
    <citation type="submission" date="2017-03" db="EMBL/GenBank/DDBJ databases">
        <title>Genome Survey of Euroglyphus maynei.</title>
        <authorList>
            <person name="Arlian L.G."/>
            <person name="Morgan M.S."/>
            <person name="Rider S.D."/>
        </authorList>
    </citation>
    <scope>NUCLEOTIDE SEQUENCE [LARGE SCALE GENOMIC DNA]</scope>
    <source>
        <strain evidence="2">Arlian Lab</strain>
        <tissue evidence="2">Whole body</tissue>
    </source>
</reference>
<keyword evidence="3" id="KW-1185">Reference proteome</keyword>
<evidence type="ECO:0000313" key="3">
    <source>
        <dbReference type="Proteomes" id="UP000194236"/>
    </source>
</evidence>
<dbReference type="GO" id="GO:0004649">
    <property type="term" value="F:poly(ADP-ribose) glycohydrolase activity"/>
    <property type="evidence" value="ECO:0007669"/>
    <property type="project" value="InterPro"/>
</dbReference>
<dbReference type="EMBL" id="MUJZ01034757">
    <property type="protein sequence ID" value="OTF77012.1"/>
    <property type="molecule type" value="Genomic_DNA"/>
</dbReference>
<dbReference type="GO" id="GO:0005975">
    <property type="term" value="P:carbohydrate metabolic process"/>
    <property type="evidence" value="ECO:0007669"/>
    <property type="project" value="InterPro"/>
</dbReference>
<dbReference type="Proteomes" id="UP000194236">
    <property type="component" value="Unassembled WGS sequence"/>
</dbReference>
<accession>A0A1Y3B838</accession>
<evidence type="ECO:0000313" key="2">
    <source>
        <dbReference type="EMBL" id="OTF77012.1"/>
    </source>
</evidence>
<dbReference type="InterPro" id="IPR007724">
    <property type="entry name" value="Poly_GlycHdrlase"/>
</dbReference>
<organism evidence="2 3">
    <name type="scientific">Euroglyphus maynei</name>
    <name type="common">Mayne's house dust mite</name>
    <dbReference type="NCBI Taxonomy" id="6958"/>
    <lineage>
        <taxon>Eukaryota</taxon>
        <taxon>Metazoa</taxon>
        <taxon>Ecdysozoa</taxon>
        <taxon>Arthropoda</taxon>
        <taxon>Chelicerata</taxon>
        <taxon>Arachnida</taxon>
        <taxon>Acari</taxon>
        <taxon>Acariformes</taxon>
        <taxon>Sarcoptiformes</taxon>
        <taxon>Astigmata</taxon>
        <taxon>Psoroptidia</taxon>
        <taxon>Analgoidea</taxon>
        <taxon>Pyroglyphidae</taxon>
        <taxon>Pyroglyphinae</taxon>
        <taxon>Euroglyphus</taxon>
    </lineage>
</organism>
<evidence type="ECO:0000259" key="1">
    <source>
        <dbReference type="Pfam" id="PF20811"/>
    </source>
</evidence>
<comment type="caution">
    <text evidence="2">The sequence shown here is derived from an EMBL/GenBank/DDBJ whole genome shotgun (WGS) entry which is preliminary data.</text>
</comment>
<sequence>MKITDYFGQKQTTSNINKEYDDQIIDDTDNSSPITDVKDKNRMYRLSEILIEENLCDLKNVDETYVYYQYPFETDTIPVPLDNIDDDFIIPLNHILLPFQESDHIPYQDSQYTYNPSLRSMHFDILTNYVTYQLDADDRQLFFDRLLPGIIRLALDLPRLINFNLANLEQNTTISIFLSQQQISSLLANAFLCAYSTDSSRKERRCINFSSLFASDGCKPNKKFCKLEKLKCLLNYLKRVVNETPVGV</sequence>
<dbReference type="GO" id="GO:0005737">
    <property type="term" value="C:cytoplasm"/>
    <property type="evidence" value="ECO:0007669"/>
    <property type="project" value="TreeGrafter"/>
</dbReference>
<dbReference type="GO" id="GO:0009225">
    <property type="term" value="P:nucleotide-sugar metabolic process"/>
    <property type="evidence" value="ECO:0007669"/>
    <property type="project" value="TreeGrafter"/>
</dbReference>
<dbReference type="OrthoDB" id="1937899at2759"/>
<dbReference type="PANTHER" id="PTHR12837">
    <property type="entry name" value="POLY ADP-RIBOSE GLYCOHYDROLASE"/>
    <property type="match status" value="1"/>
</dbReference>
<dbReference type="GO" id="GO:0006282">
    <property type="term" value="P:regulation of DNA repair"/>
    <property type="evidence" value="ECO:0007669"/>
    <property type="project" value="InterPro"/>
</dbReference>